<name>A0A378SYB4_9MYCO</name>
<feature type="domain" description="HTH lysR-type" evidence="8">
    <location>
        <begin position="36"/>
        <end position="93"/>
    </location>
</feature>
<comment type="similarity">
    <text evidence="1">Belongs to the LysR transcriptional regulatory family.</text>
</comment>
<dbReference type="InterPro" id="IPR036390">
    <property type="entry name" value="WH_DNA-bd_sf"/>
</dbReference>
<evidence type="ECO:0000313" key="9">
    <source>
        <dbReference type="EMBL" id="STZ52437.1"/>
    </source>
</evidence>
<dbReference type="AlphaFoldDB" id="A0A378SYB4"/>
<evidence type="ECO:0000256" key="4">
    <source>
        <dbReference type="ARBA" id="ARBA00023159"/>
    </source>
</evidence>
<dbReference type="PANTHER" id="PTHR30346">
    <property type="entry name" value="TRANSCRIPTIONAL DUAL REGULATOR HCAR-RELATED"/>
    <property type="match status" value="1"/>
</dbReference>
<dbReference type="GO" id="GO:0003677">
    <property type="term" value="F:DNA binding"/>
    <property type="evidence" value="ECO:0007669"/>
    <property type="project" value="UniProtKB-KW"/>
</dbReference>
<dbReference type="GO" id="GO:0032993">
    <property type="term" value="C:protein-DNA complex"/>
    <property type="evidence" value="ECO:0007669"/>
    <property type="project" value="TreeGrafter"/>
</dbReference>
<dbReference type="Pfam" id="PF00126">
    <property type="entry name" value="HTH_1"/>
    <property type="match status" value="1"/>
</dbReference>
<evidence type="ECO:0000259" key="8">
    <source>
        <dbReference type="PROSITE" id="PS50931"/>
    </source>
</evidence>
<dbReference type="Gene3D" id="1.10.10.10">
    <property type="entry name" value="Winged helix-like DNA-binding domain superfamily/Winged helix DNA-binding domain"/>
    <property type="match status" value="1"/>
</dbReference>
<evidence type="ECO:0000313" key="10">
    <source>
        <dbReference type="Proteomes" id="UP000254945"/>
    </source>
</evidence>
<evidence type="ECO:0000256" key="2">
    <source>
        <dbReference type="ARBA" id="ARBA00023015"/>
    </source>
</evidence>
<accession>A0A378SYB4</accession>
<comment type="function">
    <text evidence="7">Required for the induction the katG gene for catalase. Involved in the response to hydrogen peroxide.</text>
</comment>
<dbReference type="GO" id="GO:0003700">
    <property type="term" value="F:DNA-binding transcription factor activity"/>
    <property type="evidence" value="ECO:0007669"/>
    <property type="project" value="InterPro"/>
</dbReference>
<keyword evidence="4" id="KW-0010">Activator</keyword>
<reference evidence="9 10" key="1">
    <citation type="submission" date="2018-06" db="EMBL/GenBank/DDBJ databases">
        <authorList>
            <consortium name="Pathogen Informatics"/>
            <person name="Doyle S."/>
        </authorList>
    </citation>
    <scope>NUCLEOTIDE SEQUENCE [LARGE SCALE GENOMIC DNA]</scope>
    <source>
        <strain evidence="9 10">NCTC4524</strain>
    </source>
</reference>
<dbReference type="InterPro" id="IPR000847">
    <property type="entry name" value="LysR_HTH_N"/>
</dbReference>
<evidence type="ECO:0000256" key="7">
    <source>
        <dbReference type="ARBA" id="ARBA00056658"/>
    </source>
</evidence>
<sequence>MWSDALLNVEARSVHVRPAGPVGSLLRGCAYYAATVELRQLRYFVAVAEELNFGRAAERLRIAGPSLSQQIKALERDLKVTLFDRDRRSVALTHAGTALLPEARALVQQADELRRRAQGLAVSEPVRIGYVNWCPTDWAERAAGVAELRVDTWVMPSHTQAARVADGSLDLAICWVQNADLDSLSLCARLVGVDRLYALCAGTDESPVDARDTTVLVDTDVASWSSWNRYGELFAAAVGAPVMRTDDGGVTGPTFFEHVRRLGRPVLNNPKGQDVQLPAGLVRRAVVAPTPLWTWSLVWRRDESSPAVLAVVDEFTRGIGDLGLDVPGVWVPDDDPHHPRHHGGS</sequence>
<organism evidence="9 10">
    <name type="scientific">Mycolicibacterium senegalense</name>
    <dbReference type="NCBI Taxonomy" id="1796"/>
    <lineage>
        <taxon>Bacteria</taxon>
        <taxon>Bacillati</taxon>
        <taxon>Actinomycetota</taxon>
        <taxon>Actinomycetes</taxon>
        <taxon>Mycobacteriales</taxon>
        <taxon>Mycobacteriaceae</taxon>
        <taxon>Mycolicibacterium</taxon>
    </lineage>
</organism>
<dbReference type="SUPFAM" id="SSF46785">
    <property type="entry name" value="Winged helix' DNA-binding domain"/>
    <property type="match status" value="1"/>
</dbReference>
<dbReference type="PROSITE" id="PS50931">
    <property type="entry name" value="HTH_LYSR"/>
    <property type="match status" value="1"/>
</dbReference>
<dbReference type="Proteomes" id="UP000254945">
    <property type="component" value="Unassembled WGS sequence"/>
</dbReference>
<dbReference type="PRINTS" id="PR00039">
    <property type="entry name" value="HTHLYSR"/>
</dbReference>
<keyword evidence="2" id="KW-0805">Transcription regulation</keyword>
<keyword evidence="3" id="KW-0238">DNA-binding</keyword>
<dbReference type="InterPro" id="IPR036388">
    <property type="entry name" value="WH-like_DNA-bd_sf"/>
</dbReference>
<evidence type="ECO:0000256" key="3">
    <source>
        <dbReference type="ARBA" id="ARBA00023125"/>
    </source>
</evidence>
<dbReference type="FunFam" id="1.10.10.10:FF:000001">
    <property type="entry name" value="LysR family transcriptional regulator"/>
    <property type="match status" value="1"/>
</dbReference>
<dbReference type="SUPFAM" id="SSF53850">
    <property type="entry name" value="Periplasmic binding protein-like II"/>
    <property type="match status" value="1"/>
</dbReference>
<proteinExistence type="inferred from homology"/>
<evidence type="ECO:0000256" key="6">
    <source>
        <dbReference type="ARBA" id="ARBA00040885"/>
    </source>
</evidence>
<dbReference type="EMBL" id="UGQQ01000001">
    <property type="protein sequence ID" value="STZ52437.1"/>
    <property type="molecule type" value="Genomic_DNA"/>
</dbReference>
<dbReference type="PANTHER" id="PTHR30346:SF0">
    <property type="entry name" value="HCA OPERON TRANSCRIPTIONAL ACTIVATOR HCAR"/>
    <property type="match status" value="1"/>
</dbReference>
<keyword evidence="5" id="KW-0804">Transcription</keyword>
<evidence type="ECO:0000256" key="5">
    <source>
        <dbReference type="ARBA" id="ARBA00023163"/>
    </source>
</evidence>
<protein>
    <recommendedName>
        <fullName evidence="6">Probable hydrogen peroxide-inducible genes activator</fullName>
    </recommendedName>
</protein>
<evidence type="ECO:0000256" key="1">
    <source>
        <dbReference type="ARBA" id="ARBA00009437"/>
    </source>
</evidence>
<gene>
    <name evidence="9" type="primary">hcaR_1</name>
    <name evidence="9" type="ORF">NCTC4524_00282</name>
</gene>